<evidence type="ECO:0000256" key="1">
    <source>
        <dbReference type="SAM" id="Phobius"/>
    </source>
</evidence>
<dbReference type="AlphaFoldDB" id="A0A9Q0LLY1"/>
<reference evidence="2" key="1">
    <citation type="submission" date="2022-10" db="EMBL/GenBank/DDBJ databases">
        <title>Novel sulphate-reducing endosymbionts in the free-living metamonad Anaeramoeba.</title>
        <authorList>
            <person name="Jerlstrom-Hultqvist J."/>
            <person name="Cepicka I."/>
            <person name="Gallot-Lavallee L."/>
            <person name="Salas-Leiva D."/>
            <person name="Curtis B.A."/>
            <person name="Zahonova K."/>
            <person name="Pipaliya S."/>
            <person name="Dacks J."/>
            <person name="Roger A.J."/>
        </authorList>
    </citation>
    <scope>NUCLEOTIDE SEQUENCE</scope>
    <source>
        <strain evidence="2">BMAN</strain>
    </source>
</reference>
<sequence>MLIYQIGQIIQMNLFMCILFIWISFTTFSSPHQKEIENFSSSSLAFSTNNFFINDALISSQPIIFLRFLRSSKHLTFLGMNEKFITLDRQGNLAFHSLYTIREKIVNLISHFQKDIFKKGYFLTNRIVVSDNQKWVICCGYSDNTFKIFDIENLMFL</sequence>
<keyword evidence="1" id="KW-0812">Transmembrane</keyword>
<evidence type="ECO:0000313" key="3">
    <source>
        <dbReference type="Proteomes" id="UP001149090"/>
    </source>
</evidence>
<proteinExistence type="predicted"/>
<protein>
    <submittedName>
        <fullName evidence="2">Uncharacterized protein</fullName>
    </submittedName>
</protein>
<organism evidence="2 3">
    <name type="scientific">Anaeramoeba ignava</name>
    <name type="common">Anaerobic marine amoeba</name>
    <dbReference type="NCBI Taxonomy" id="1746090"/>
    <lineage>
        <taxon>Eukaryota</taxon>
        <taxon>Metamonada</taxon>
        <taxon>Anaeramoebidae</taxon>
        <taxon>Anaeramoeba</taxon>
    </lineage>
</organism>
<keyword evidence="1" id="KW-0472">Membrane</keyword>
<dbReference type="EMBL" id="JAPDFW010000067">
    <property type="protein sequence ID" value="KAJ5074950.1"/>
    <property type="molecule type" value="Genomic_DNA"/>
</dbReference>
<accession>A0A9Q0LLY1</accession>
<evidence type="ECO:0000313" key="2">
    <source>
        <dbReference type="EMBL" id="KAJ5074950.1"/>
    </source>
</evidence>
<gene>
    <name evidence="2" type="ORF">M0811_07654</name>
</gene>
<keyword evidence="3" id="KW-1185">Reference proteome</keyword>
<keyword evidence="1" id="KW-1133">Transmembrane helix</keyword>
<dbReference type="Proteomes" id="UP001149090">
    <property type="component" value="Unassembled WGS sequence"/>
</dbReference>
<name>A0A9Q0LLY1_ANAIG</name>
<comment type="caution">
    <text evidence="2">The sequence shown here is derived from an EMBL/GenBank/DDBJ whole genome shotgun (WGS) entry which is preliminary data.</text>
</comment>
<feature type="transmembrane region" description="Helical" evidence="1">
    <location>
        <begin position="12"/>
        <end position="31"/>
    </location>
</feature>